<evidence type="ECO:0000256" key="12">
    <source>
        <dbReference type="ARBA" id="ARBA00023239"/>
    </source>
</evidence>
<comment type="catalytic activity">
    <reaction evidence="13">
        <text>GTP + AH2 + S-adenosyl-L-methionine = (8S)-3',8-cyclo-7,8-dihydroguanosine 5'-triphosphate + 5'-deoxyadenosine + L-methionine + A + H(+)</text>
        <dbReference type="Rhea" id="RHEA:49576"/>
        <dbReference type="ChEBI" id="CHEBI:13193"/>
        <dbReference type="ChEBI" id="CHEBI:15378"/>
        <dbReference type="ChEBI" id="CHEBI:17319"/>
        <dbReference type="ChEBI" id="CHEBI:17499"/>
        <dbReference type="ChEBI" id="CHEBI:37565"/>
        <dbReference type="ChEBI" id="CHEBI:57844"/>
        <dbReference type="ChEBI" id="CHEBI:59789"/>
        <dbReference type="ChEBI" id="CHEBI:131766"/>
        <dbReference type="EC" id="4.1.99.22"/>
    </reaction>
</comment>
<dbReference type="SFLD" id="SFLDG01383">
    <property type="entry name" value="cyclic_pyranopterin_phosphate"/>
    <property type="match status" value="1"/>
</dbReference>
<accession>A0A7S3UZ03</accession>
<sequence length="435" mass="49796">MFVGNMKLHFGVTALTRTWFVRRVQNSREPCFHVGFRLKSTNAARIQIGLEKNSNYSSTVAPIKVPIDLPITRDASKESQSQIETDFSKIELLRKEKSILVDRFGRMHNYLRISLTEKCNLRCRYCMPEEGISLAPKQEMLTSEEILHIAKVFVGQGITKIRLTGGEPLIRKDIVELCREFGRMEKLEDICITTNGILLERKLGPLIDAGVNRINISLDTLVEPKFEFITRRSGFQRVKRVIEKAVVSDLDTVKVNCVVKRGFNEDELVDFVDWTKDLRLEVRFIEYMPFDGNKWNPESVVPYYEMVDIIKQAYPEFSRNRQRDGPNPTSKTWSVPGFTGNVGFISSMSKHFCGSCNRLRITADGNLKACLFGSRELSLRDVLRQEDVSPTNREMNLLATLRNAVWQKDRSLGGYNSPEDIAKAENNREMIRIGG</sequence>
<evidence type="ECO:0000256" key="9">
    <source>
        <dbReference type="ARBA" id="ARBA00023014"/>
    </source>
</evidence>
<proteinExistence type="inferred from homology"/>
<evidence type="ECO:0000256" key="8">
    <source>
        <dbReference type="ARBA" id="ARBA00023004"/>
    </source>
</evidence>
<keyword evidence="6" id="KW-0479">Metal-binding</keyword>
<dbReference type="CDD" id="cd01335">
    <property type="entry name" value="Radical_SAM"/>
    <property type="match status" value="1"/>
</dbReference>
<dbReference type="InterPro" id="IPR013785">
    <property type="entry name" value="Aldolase_TIM"/>
</dbReference>
<evidence type="ECO:0000256" key="2">
    <source>
        <dbReference type="ARBA" id="ARBA00005046"/>
    </source>
</evidence>
<dbReference type="Gene3D" id="3.20.20.70">
    <property type="entry name" value="Aldolase class I"/>
    <property type="match status" value="1"/>
</dbReference>
<dbReference type="EMBL" id="HBIN01015070">
    <property type="protein sequence ID" value="CAE0441307.1"/>
    <property type="molecule type" value="Transcribed_RNA"/>
</dbReference>
<dbReference type="SFLD" id="SFLDG01386">
    <property type="entry name" value="main_SPASM_domain-containing"/>
    <property type="match status" value="1"/>
</dbReference>
<dbReference type="GO" id="GO:0061799">
    <property type="term" value="F:cyclic pyranopterin monophosphate synthase activity"/>
    <property type="evidence" value="ECO:0007669"/>
    <property type="project" value="TreeGrafter"/>
</dbReference>
<dbReference type="GO" id="GO:0006777">
    <property type="term" value="P:Mo-molybdopterin cofactor biosynthetic process"/>
    <property type="evidence" value="ECO:0007669"/>
    <property type="project" value="UniProtKB-KW"/>
</dbReference>
<evidence type="ECO:0000256" key="11">
    <source>
        <dbReference type="ARBA" id="ARBA00023150"/>
    </source>
</evidence>
<dbReference type="PROSITE" id="PS01305">
    <property type="entry name" value="MOAA_NIFB_PQQE"/>
    <property type="match status" value="1"/>
</dbReference>
<evidence type="ECO:0000256" key="13">
    <source>
        <dbReference type="ARBA" id="ARBA00048697"/>
    </source>
</evidence>
<dbReference type="InterPro" id="IPR050105">
    <property type="entry name" value="MoCo_biosynth_MoaA/MoaC"/>
</dbReference>
<dbReference type="InterPro" id="IPR000385">
    <property type="entry name" value="MoaA_NifB_PqqE_Fe-S-bd_CS"/>
</dbReference>
<gene>
    <name evidence="15" type="ORF">ASTO00021_LOCUS11439</name>
</gene>
<evidence type="ECO:0000313" key="15">
    <source>
        <dbReference type="EMBL" id="CAE0441307.1"/>
    </source>
</evidence>
<dbReference type="GO" id="GO:0005525">
    <property type="term" value="F:GTP binding"/>
    <property type="evidence" value="ECO:0007669"/>
    <property type="project" value="UniProtKB-KW"/>
</dbReference>
<dbReference type="InterPro" id="IPR007197">
    <property type="entry name" value="rSAM"/>
</dbReference>
<keyword evidence="8" id="KW-0408">Iron</keyword>
<dbReference type="InterPro" id="IPR006638">
    <property type="entry name" value="Elp3/MiaA/NifB-like_rSAM"/>
</dbReference>
<dbReference type="GO" id="GO:0051539">
    <property type="term" value="F:4 iron, 4 sulfur cluster binding"/>
    <property type="evidence" value="ECO:0007669"/>
    <property type="project" value="UniProtKB-KW"/>
</dbReference>
<dbReference type="PANTHER" id="PTHR22960:SF0">
    <property type="entry name" value="MOLYBDENUM COFACTOR BIOSYNTHESIS PROTEIN 1"/>
    <property type="match status" value="1"/>
</dbReference>
<dbReference type="EC" id="4.1.99.22" evidence="3"/>
<evidence type="ECO:0000256" key="1">
    <source>
        <dbReference type="ARBA" id="ARBA00001966"/>
    </source>
</evidence>
<evidence type="ECO:0000256" key="5">
    <source>
        <dbReference type="ARBA" id="ARBA00022691"/>
    </source>
</evidence>
<dbReference type="Pfam" id="PF06463">
    <property type="entry name" value="Mob_synth_C"/>
    <property type="match status" value="1"/>
</dbReference>
<protein>
    <recommendedName>
        <fullName evidence="3">GTP 3',8-cyclase</fullName>
        <ecNumber evidence="3">4.1.99.22</ecNumber>
    </recommendedName>
</protein>
<evidence type="ECO:0000256" key="10">
    <source>
        <dbReference type="ARBA" id="ARBA00023134"/>
    </source>
</evidence>
<keyword evidence="4" id="KW-0004">4Fe-4S</keyword>
<evidence type="ECO:0000256" key="3">
    <source>
        <dbReference type="ARBA" id="ARBA00012167"/>
    </source>
</evidence>
<keyword evidence="12" id="KW-0456">Lyase</keyword>
<feature type="domain" description="Radical SAM core" evidence="14">
    <location>
        <begin position="103"/>
        <end position="320"/>
    </location>
</feature>
<evidence type="ECO:0000256" key="4">
    <source>
        <dbReference type="ARBA" id="ARBA00022485"/>
    </source>
</evidence>
<dbReference type="HAMAP" id="MF_01225_B">
    <property type="entry name" value="MoaA_B"/>
    <property type="match status" value="1"/>
</dbReference>
<keyword evidence="7" id="KW-0547">Nucleotide-binding</keyword>
<comment type="cofactor">
    <cofactor evidence="1">
        <name>[4Fe-4S] cluster</name>
        <dbReference type="ChEBI" id="CHEBI:49883"/>
    </cofactor>
</comment>
<keyword evidence="5" id="KW-0949">S-adenosyl-L-methionine</keyword>
<dbReference type="AlphaFoldDB" id="A0A7S3UZ03"/>
<keyword evidence="11" id="KW-0501">Molybdenum cofactor biosynthesis</keyword>
<dbReference type="Pfam" id="PF04055">
    <property type="entry name" value="Radical_SAM"/>
    <property type="match status" value="1"/>
</dbReference>
<keyword evidence="10" id="KW-0342">GTP-binding</keyword>
<dbReference type="SMART" id="SM00729">
    <property type="entry name" value="Elp3"/>
    <property type="match status" value="1"/>
</dbReference>
<dbReference type="GO" id="GO:0061798">
    <property type="term" value="F:GTP 3',8'-cyclase activity"/>
    <property type="evidence" value="ECO:0007669"/>
    <property type="project" value="UniProtKB-EC"/>
</dbReference>
<dbReference type="SUPFAM" id="SSF102114">
    <property type="entry name" value="Radical SAM enzymes"/>
    <property type="match status" value="1"/>
</dbReference>
<dbReference type="PROSITE" id="PS51918">
    <property type="entry name" value="RADICAL_SAM"/>
    <property type="match status" value="1"/>
</dbReference>
<reference evidence="15" key="1">
    <citation type="submission" date="2021-01" db="EMBL/GenBank/DDBJ databases">
        <authorList>
            <person name="Corre E."/>
            <person name="Pelletier E."/>
            <person name="Niang G."/>
            <person name="Scheremetjew M."/>
            <person name="Finn R."/>
            <person name="Kale V."/>
            <person name="Holt S."/>
            <person name="Cochrane G."/>
            <person name="Meng A."/>
            <person name="Brown T."/>
            <person name="Cohen L."/>
        </authorList>
    </citation>
    <scope>NUCLEOTIDE SEQUENCE</scope>
    <source>
        <strain evidence="15">GSBS06</strain>
    </source>
</reference>
<evidence type="ECO:0000256" key="7">
    <source>
        <dbReference type="ARBA" id="ARBA00022741"/>
    </source>
</evidence>
<dbReference type="NCBIfam" id="TIGR02666">
    <property type="entry name" value="moaA"/>
    <property type="match status" value="1"/>
</dbReference>
<dbReference type="GO" id="GO:0046872">
    <property type="term" value="F:metal ion binding"/>
    <property type="evidence" value="ECO:0007669"/>
    <property type="project" value="UniProtKB-KW"/>
</dbReference>
<dbReference type="InterPro" id="IPR010505">
    <property type="entry name" value="MoaA_twitch"/>
</dbReference>
<dbReference type="UniPathway" id="UPA00344"/>
<comment type="pathway">
    <text evidence="2">Cofactor biosynthesis; molybdopterin biosynthesis.</text>
</comment>
<dbReference type="SFLD" id="SFLDG01067">
    <property type="entry name" value="SPASM/twitch_domain_containing"/>
    <property type="match status" value="1"/>
</dbReference>
<dbReference type="InterPro" id="IPR040064">
    <property type="entry name" value="MoaA-like"/>
</dbReference>
<dbReference type="InterPro" id="IPR013483">
    <property type="entry name" value="MoaA"/>
</dbReference>
<dbReference type="InterPro" id="IPR058240">
    <property type="entry name" value="rSAM_sf"/>
</dbReference>
<evidence type="ECO:0000256" key="6">
    <source>
        <dbReference type="ARBA" id="ARBA00022723"/>
    </source>
</evidence>
<dbReference type="CDD" id="cd21117">
    <property type="entry name" value="Twitch_MoaA"/>
    <property type="match status" value="1"/>
</dbReference>
<name>A0A7S3UZ03_9STRA</name>
<keyword evidence="9" id="KW-0411">Iron-sulfur</keyword>
<evidence type="ECO:0000259" key="14">
    <source>
        <dbReference type="PROSITE" id="PS51918"/>
    </source>
</evidence>
<organism evidence="15">
    <name type="scientific">Aplanochytrium stocchinoi</name>
    <dbReference type="NCBI Taxonomy" id="215587"/>
    <lineage>
        <taxon>Eukaryota</taxon>
        <taxon>Sar</taxon>
        <taxon>Stramenopiles</taxon>
        <taxon>Bigyra</taxon>
        <taxon>Labyrinthulomycetes</taxon>
        <taxon>Thraustochytrida</taxon>
        <taxon>Thraustochytriidae</taxon>
        <taxon>Aplanochytrium</taxon>
    </lineage>
</organism>
<dbReference type="SFLD" id="SFLDS00029">
    <property type="entry name" value="Radical_SAM"/>
    <property type="match status" value="1"/>
</dbReference>
<dbReference type="PANTHER" id="PTHR22960">
    <property type="entry name" value="MOLYBDOPTERIN COFACTOR SYNTHESIS PROTEIN A"/>
    <property type="match status" value="1"/>
</dbReference>